<dbReference type="Proteomes" id="UP000313988">
    <property type="component" value="Unassembled WGS sequence"/>
</dbReference>
<keyword evidence="5" id="KW-1185">Reference proteome</keyword>
<protein>
    <submittedName>
        <fullName evidence="3">Uncharacterized protein</fullName>
    </submittedName>
</protein>
<evidence type="ECO:0000313" key="4">
    <source>
        <dbReference type="Proteomes" id="UP000313988"/>
    </source>
</evidence>
<name>A0A5C4XG75_9DEIO</name>
<accession>A0A5C4XG75</accession>
<gene>
    <name evidence="3" type="ORF">FHR04_20550</name>
    <name evidence="2" type="ORF">HNQ04_004189</name>
</gene>
<reference evidence="2 5" key="2">
    <citation type="submission" date="2020-08" db="EMBL/GenBank/DDBJ databases">
        <title>Genomic Encyclopedia of Type Strains, Phase IV (KMG-IV): sequencing the most valuable type-strain genomes for metagenomic binning, comparative biology and taxonomic classification.</title>
        <authorList>
            <person name="Goeker M."/>
        </authorList>
    </citation>
    <scope>NUCLEOTIDE SEQUENCE [LARGE SCALE GENOMIC DNA]</scope>
    <source>
        <strain evidence="2 5">DSM 12027</strain>
    </source>
</reference>
<feature type="compositionally biased region" description="Basic and acidic residues" evidence="1">
    <location>
        <begin position="37"/>
        <end position="51"/>
    </location>
</feature>
<evidence type="ECO:0000313" key="5">
    <source>
        <dbReference type="Proteomes" id="UP000629870"/>
    </source>
</evidence>
<evidence type="ECO:0000313" key="3">
    <source>
        <dbReference type="EMBL" id="TNM61494.1"/>
    </source>
</evidence>
<dbReference type="Proteomes" id="UP000629870">
    <property type="component" value="Unassembled WGS sequence"/>
</dbReference>
<evidence type="ECO:0000256" key="1">
    <source>
        <dbReference type="SAM" id="MobiDB-lite"/>
    </source>
</evidence>
<feature type="region of interest" description="Disordered" evidence="1">
    <location>
        <begin position="37"/>
        <end position="61"/>
    </location>
</feature>
<dbReference type="EMBL" id="VDMO01000055">
    <property type="protein sequence ID" value="TNM61494.1"/>
    <property type="molecule type" value="Genomic_DNA"/>
</dbReference>
<organism evidence="3 4">
    <name type="scientific">Deinococcus radiopugnans ATCC 19172</name>
    <dbReference type="NCBI Taxonomy" id="585398"/>
    <lineage>
        <taxon>Bacteria</taxon>
        <taxon>Thermotogati</taxon>
        <taxon>Deinococcota</taxon>
        <taxon>Deinococci</taxon>
        <taxon>Deinococcales</taxon>
        <taxon>Deinococcaceae</taxon>
        <taxon>Deinococcus</taxon>
    </lineage>
</organism>
<reference evidence="3 4" key="1">
    <citation type="submission" date="2019-06" db="EMBL/GenBank/DDBJ databases">
        <title>Genome sequence of Deinococcus radiopugnans ATCC 19172.</title>
        <authorList>
            <person name="Maclea K.S."/>
            <person name="Maynard C.R."/>
        </authorList>
    </citation>
    <scope>NUCLEOTIDE SEQUENCE [LARGE SCALE GENOMIC DNA]</scope>
    <source>
        <strain evidence="3 4">ATCC 19172</strain>
    </source>
</reference>
<evidence type="ECO:0000313" key="2">
    <source>
        <dbReference type="EMBL" id="MBB6018907.1"/>
    </source>
</evidence>
<sequence>MRPVPKGRVPMNACAPALSASQGSKAIRQVETTEMDALERKAGARPPERARRGGTRRGAGSIAGLTHLGEVHENSLFVQNLTDFLEQCPSGVAQSR</sequence>
<dbReference type="RefSeq" id="WP_139405039.1">
    <property type="nucleotide sequence ID" value="NZ_JACHEW010000054.1"/>
</dbReference>
<proteinExistence type="predicted"/>
<dbReference type="EMBL" id="JACHEW010000054">
    <property type="protein sequence ID" value="MBB6018907.1"/>
    <property type="molecule type" value="Genomic_DNA"/>
</dbReference>
<comment type="caution">
    <text evidence="3">The sequence shown here is derived from an EMBL/GenBank/DDBJ whole genome shotgun (WGS) entry which is preliminary data.</text>
</comment>
<dbReference type="AlphaFoldDB" id="A0A5C4XG75"/>